<dbReference type="GO" id="GO:0046872">
    <property type="term" value="F:metal ion binding"/>
    <property type="evidence" value="ECO:0007669"/>
    <property type="project" value="UniProtKB-KW"/>
</dbReference>
<reference evidence="4 5" key="1">
    <citation type="journal article" date="2017" name="Infect. Genet. Evol.">
        <title>The new phylogeny of the genus Mycobacterium: The old and the news.</title>
        <authorList>
            <person name="Tortoli E."/>
            <person name="Fedrizzi T."/>
            <person name="Meehan C.J."/>
            <person name="Trovato A."/>
            <person name="Grottola A."/>
            <person name="Giacobazzi E."/>
            <person name="Serpini G.F."/>
            <person name="Tagliazucchi S."/>
            <person name="Fabio A."/>
            <person name="Bettua C."/>
            <person name="Bertorelli R."/>
            <person name="Frascaro F."/>
            <person name="De Sanctis V."/>
            <person name="Pecorari M."/>
            <person name="Jousson O."/>
            <person name="Segata N."/>
            <person name="Cirillo D.M."/>
        </authorList>
    </citation>
    <scope>NUCLEOTIDE SEQUENCE [LARGE SCALE GENOMIC DNA]</scope>
    <source>
        <strain evidence="4 5">CIP1034565</strain>
    </source>
</reference>
<gene>
    <name evidence="4" type="ORF">CQY22_015435</name>
</gene>
<keyword evidence="3" id="KW-0479">Metal-binding</keyword>
<feature type="binding site" evidence="3">
    <location>
        <position position="269"/>
    </location>
    <ligand>
        <name>Mg(2+)</name>
        <dbReference type="ChEBI" id="CHEBI:18420"/>
        <label>1</label>
    </ligand>
</feature>
<dbReference type="InterPro" id="IPR050792">
    <property type="entry name" value="ADP-ribosylglycohydrolase"/>
</dbReference>
<evidence type="ECO:0000313" key="5">
    <source>
        <dbReference type="Proteomes" id="UP000230551"/>
    </source>
</evidence>
<keyword evidence="3" id="KW-0460">Magnesium</keyword>
<feature type="binding site" evidence="3">
    <location>
        <position position="60"/>
    </location>
    <ligand>
        <name>Mg(2+)</name>
        <dbReference type="ChEBI" id="CHEBI:18420"/>
        <label>1</label>
    </ligand>
</feature>
<organism evidence="4 5">
    <name type="scientific">Mycolicibacterium brumae</name>
    <dbReference type="NCBI Taxonomy" id="85968"/>
    <lineage>
        <taxon>Bacteria</taxon>
        <taxon>Bacillati</taxon>
        <taxon>Actinomycetota</taxon>
        <taxon>Actinomycetes</taxon>
        <taxon>Mycobacteriales</taxon>
        <taxon>Mycobacteriaceae</taxon>
        <taxon>Mycolicibacterium</taxon>
    </lineage>
</organism>
<dbReference type="Pfam" id="PF03747">
    <property type="entry name" value="ADP_ribosyl_GH"/>
    <property type="match status" value="1"/>
</dbReference>
<sequence length="322" mass="33572">MYDRILTADQRDRAVGVLLGTAAGDALGAGYEFGPPRPDDYPIAMIGGGIGPFAPGEWTDDTSMAIAIAEVAATGADLLDDAELDRIVRRWHGWSRSAKDVGIQTRSVLSASAHAGIGAASARQAAAEHHDRAGRSGGNGSLMRTAPVALAYLSDEVGLVEAARVVGELTHFDPEAGDACVLWCLAIRHGVLTGEIDARIGLGRIDSDRRELWSERLDVAERSRPADFTKNGWVVHALQGAWSAIATTLDAGGNHLKSGLESAVRGGHDTDTVAAIAGGLLGAAYGVSAVPVEWMEILHGWPGMDAAGLADLADRIVSSRAS</sequence>
<dbReference type="InterPro" id="IPR005502">
    <property type="entry name" value="Ribosyl_crysJ1"/>
</dbReference>
<dbReference type="AlphaFoldDB" id="A0A2G5P5Z6"/>
<name>A0A2G5P5Z6_9MYCO</name>
<dbReference type="Proteomes" id="UP000230551">
    <property type="component" value="Unassembled WGS sequence"/>
</dbReference>
<evidence type="ECO:0000256" key="3">
    <source>
        <dbReference type="PIRSR" id="PIRSR605502-1"/>
    </source>
</evidence>
<accession>A0A2G5P5Z6</accession>
<dbReference type="EMBL" id="PDCN02000024">
    <property type="protein sequence ID" value="PIB73772.1"/>
    <property type="molecule type" value="Genomic_DNA"/>
</dbReference>
<dbReference type="InterPro" id="IPR036705">
    <property type="entry name" value="Ribosyl_crysJ1_sf"/>
</dbReference>
<evidence type="ECO:0000313" key="4">
    <source>
        <dbReference type="EMBL" id="PIB73772.1"/>
    </source>
</evidence>
<comment type="caution">
    <text evidence="4">The sequence shown here is derived from an EMBL/GenBank/DDBJ whole genome shotgun (WGS) entry which is preliminary data.</text>
</comment>
<dbReference type="PANTHER" id="PTHR16222:SF24">
    <property type="entry name" value="ADP-RIBOSYLHYDROLASE ARH3"/>
    <property type="match status" value="1"/>
</dbReference>
<keyword evidence="5" id="KW-1185">Reference proteome</keyword>
<feature type="binding site" evidence="3">
    <location>
        <position position="61"/>
    </location>
    <ligand>
        <name>Mg(2+)</name>
        <dbReference type="ChEBI" id="CHEBI:18420"/>
        <label>1</label>
    </ligand>
</feature>
<dbReference type="GO" id="GO:0016787">
    <property type="term" value="F:hydrolase activity"/>
    <property type="evidence" value="ECO:0007669"/>
    <property type="project" value="UniProtKB-KW"/>
</dbReference>
<feature type="binding site" evidence="3">
    <location>
        <position position="59"/>
    </location>
    <ligand>
        <name>Mg(2+)</name>
        <dbReference type="ChEBI" id="CHEBI:18420"/>
        <label>1</label>
    </ligand>
</feature>
<dbReference type="Gene3D" id="1.10.4080.10">
    <property type="entry name" value="ADP-ribosylation/Crystallin J1"/>
    <property type="match status" value="1"/>
</dbReference>
<comment type="cofactor">
    <cofactor evidence="3">
        <name>Mg(2+)</name>
        <dbReference type="ChEBI" id="CHEBI:18420"/>
    </cofactor>
    <text evidence="3">Binds 2 magnesium ions per subunit.</text>
</comment>
<feature type="binding site" evidence="3">
    <location>
        <position position="272"/>
    </location>
    <ligand>
        <name>Mg(2+)</name>
        <dbReference type="ChEBI" id="CHEBI:18420"/>
        <label>1</label>
    </ligand>
</feature>
<proteinExistence type="inferred from homology"/>
<evidence type="ECO:0000256" key="1">
    <source>
        <dbReference type="ARBA" id="ARBA00010702"/>
    </source>
</evidence>
<protein>
    <submittedName>
        <fullName evidence="4">ADP-ribosylglycohydrolase family protein</fullName>
    </submittedName>
</protein>
<keyword evidence="2 4" id="KW-0378">Hydrolase</keyword>
<dbReference type="OrthoDB" id="9798107at2"/>
<comment type="similarity">
    <text evidence="1">Belongs to the ADP-ribosylglycohydrolase family.</text>
</comment>
<evidence type="ECO:0000256" key="2">
    <source>
        <dbReference type="ARBA" id="ARBA00022801"/>
    </source>
</evidence>
<dbReference type="STRING" id="85968.GCA_900073015_03843"/>
<dbReference type="SUPFAM" id="SSF101478">
    <property type="entry name" value="ADP-ribosylglycohydrolase"/>
    <property type="match status" value="1"/>
</dbReference>
<dbReference type="PANTHER" id="PTHR16222">
    <property type="entry name" value="ADP-RIBOSYLGLYCOHYDROLASE"/>
    <property type="match status" value="1"/>
</dbReference>
<feature type="binding site" evidence="3">
    <location>
        <position position="271"/>
    </location>
    <ligand>
        <name>Mg(2+)</name>
        <dbReference type="ChEBI" id="CHEBI:18420"/>
        <label>1</label>
    </ligand>
</feature>